<dbReference type="CDD" id="cd07064">
    <property type="entry name" value="AlkD_like_1"/>
    <property type="match status" value="1"/>
</dbReference>
<dbReference type="EMBL" id="QGUI02000027">
    <property type="protein sequence ID" value="MFO7191389.1"/>
    <property type="molecule type" value="Genomic_DNA"/>
</dbReference>
<dbReference type="InterPro" id="IPR014825">
    <property type="entry name" value="DNA_alkylation"/>
</dbReference>
<dbReference type="Gene3D" id="1.25.10.90">
    <property type="match status" value="1"/>
</dbReference>
<organism evidence="1 2">
    <name type="scientific">Thermocrispum agreste</name>
    <dbReference type="NCBI Taxonomy" id="37925"/>
    <lineage>
        <taxon>Bacteria</taxon>
        <taxon>Bacillati</taxon>
        <taxon>Actinomycetota</taxon>
        <taxon>Actinomycetes</taxon>
        <taxon>Pseudonocardiales</taxon>
        <taxon>Pseudonocardiaceae</taxon>
        <taxon>Thermocrispum</taxon>
    </lineage>
</organism>
<evidence type="ECO:0000313" key="2">
    <source>
        <dbReference type="Proteomes" id="UP000249324"/>
    </source>
</evidence>
<dbReference type="InterPro" id="IPR016024">
    <property type="entry name" value="ARM-type_fold"/>
</dbReference>
<name>A0ABD6FE67_9PSEU</name>
<protein>
    <submittedName>
        <fullName evidence="1">DNA alkylation repair protein</fullName>
    </submittedName>
</protein>
<dbReference type="SUPFAM" id="SSF48371">
    <property type="entry name" value="ARM repeat"/>
    <property type="match status" value="1"/>
</dbReference>
<dbReference type="PANTHER" id="PTHR34070">
    <property type="entry name" value="ARMADILLO-TYPE FOLD"/>
    <property type="match status" value="1"/>
</dbReference>
<dbReference type="Pfam" id="PF08713">
    <property type="entry name" value="DNA_alkylation"/>
    <property type="match status" value="1"/>
</dbReference>
<dbReference type="Proteomes" id="UP000249324">
    <property type="component" value="Unassembled WGS sequence"/>
</dbReference>
<reference evidence="1 2" key="1">
    <citation type="journal article" date="2021" name="BMC Genomics">
        <title>Genome-resolved metagenome and metatranscriptome analyses of thermophilic composting reveal key bacterial players and their metabolic interactions.</title>
        <authorList>
            <person name="Braga L.P.P."/>
            <person name="Pereira R.V."/>
            <person name="Martins L.F."/>
            <person name="Moura L.M.S."/>
            <person name="Sanchez F.B."/>
            <person name="Patane J.S.L."/>
            <person name="da Silva A.M."/>
            <person name="Setubal J.C."/>
        </authorList>
    </citation>
    <scope>NUCLEOTIDE SEQUENCE [LARGE SCALE GENOMIC DNA]</scope>
    <source>
        <strain evidence="1">ZC4RG45</strain>
    </source>
</reference>
<gene>
    <name evidence="1" type="ORF">DIU77_004015</name>
</gene>
<evidence type="ECO:0000313" key="1">
    <source>
        <dbReference type="EMBL" id="MFO7191389.1"/>
    </source>
</evidence>
<dbReference type="AlphaFoldDB" id="A0ABD6FE67"/>
<proteinExistence type="predicted"/>
<comment type="caution">
    <text evidence="1">The sequence shown here is derived from an EMBL/GenBank/DDBJ whole genome shotgun (WGS) entry which is preliminary data.</text>
</comment>
<sequence>MTQPLIRAVRDRLAELADSGRAPDMQRYMKSAMPFRGVPKPARAQLARRVFAEHVIADRATWEATVRQLWHEATYREERYLAIELTGHRMARAWQDPDAVPLYRELIVTGAWWDFVDELAIRRIGPILRRFRDELTPLMRSWARHEDRWLRRSAVICQVTAKAATDRDLLADVITANIDDKDFFLRKGIGWALRDYAKTDPDWVRAFVAEHPGLSPLSRREALKNL</sequence>
<accession>A0ABD6FE67</accession>
<dbReference type="PANTHER" id="PTHR34070:SF1">
    <property type="entry name" value="DNA ALKYLATION REPAIR PROTEIN"/>
    <property type="match status" value="1"/>
</dbReference>